<proteinExistence type="predicted"/>
<evidence type="ECO:0000313" key="2">
    <source>
        <dbReference type="Proteomes" id="UP000215214"/>
    </source>
</evidence>
<dbReference type="Proteomes" id="UP000215214">
    <property type="component" value="Chromosome TJEJU"/>
</dbReference>
<dbReference type="KEGG" id="tje:TJEJU_2991"/>
<accession>A0A238UBR4</accession>
<evidence type="ECO:0000313" key="1">
    <source>
        <dbReference type="EMBL" id="SNR16657.1"/>
    </source>
</evidence>
<organism evidence="1 2">
    <name type="scientific">Tenacibaculum jejuense</name>
    <dbReference type="NCBI Taxonomy" id="584609"/>
    <lineage>
        <taxon>Bacteria</taxon>
        <taxon>Pseudomonadati</taxon>
        <taxon>Bacteroidota</taxon>
        <taxon>Flavobacteriia</taxon>
        <taxon>Flavobacteriales</taxon>
        <taxon>Flavobacteriaceae</taxon>
        <taxon>Tenacibaculum</taxon>
    </lineage>
</organism>
<protein>
    <submittedName>
        <fullName evidence="1">Uncharacterized protein</fullName>
    </submittedName>
</protein>
<gene>
    <name evidence="1" type="ORF">TJEJU_2991</name>
</gene>
<dbReference type="EMBL" id="LT899436">
    <property type="protein sequence ID" value="SNR16657.1"/>
    <property type="molecule type" value="Genomic_DNA"/>
</dbReference>
<reference evidence="1 2" key="1">
    <citation type="submission" date="2017-07" db="EMBL/GenBank/DDBJ databases">
        <authorList>
            <person name="Sun Z.S."/>
            <person name="Albrecht U."/>
            <person name="Echele G."/>
            <person name="Lee C.C."/>
        </authorList>
    </citation>
    <scope>NUCLEOTIDE SEQUENCE [LARGE SCALE GENOMIC DNA]</scope>
    <source>
        <strain evidence="2">type strain: KCTC 22618</strain>
    </source>
</reference>
<sequence>MPVKIIKLKADSFTYAGTTTKITTAKNVIGGGDLFVINKRGDYKDIIEEVYSKDEIDNIKKKVTSDLIKKIENIIQDHFLSLKENIINDPKLSKKVAEHILNDNTFLEKLKNNS</sequence>
<dbReference type="AlphaFoldDB" id="A0A238UBR4"/>
<dbReference type="RefSeq" id="WP_095073348.1">
    <property type="nucleotide sequence ID" value="NZ_LT899436.1"/>
</dbReference>
<keyword evidence="2" id="KW-1185">Reference proteome</keyword>
<name>A0A238UBR4_9FLAO</name>